<gene>
    <name evidence="3" type="ORF">B1526_1508</name>
</gene>
<comment type="caution">
    <text evidence="3">The sequence shown here is derived from an EMBL/GenBank/DDBJ whole genome shotgun (WGS) entry which is preliminary data.</text>
</comment>
<feature type="chain" id="PRO_5038602961" description="Lipoprotein" evidence="2">
    <location>
        <begin position="23"/>
        <end position="206"/>
    </location>
</feature>
<name>A0A2A2EDM3_9BIFI</name>
<proteinExistence type="predicted"/>
<dbReference type="Proteomes" id="UP000218399">
    <property type="component" value="Unassembled WGS sequence"/>
</dbReference>
<sequence length="206" mass="21835">MGRYRIISAAALSIAMIGACGACGGTHDAANPPATSSPTSSSAETTTPNADDGYHVLPDYQVKRLQDELRNFPVGGTMIESAGPAPSYLDVNGAHVMQTMQNETKLDFRADKSYTLIAMCTGEGGANVEWRFGVQLSRRHLDCRPYSDTRYMNAGIADMGVTGIGADTSVVTITPENGTKAEIAYRIDESDAPAPIVADGITVRDQ</sequence>
<evidence type="ECO:0000313" key="3">
    <source>
        <dbReference type="EMBL" id="PAU67008.1"/>
    </source>
</evidence>
<dbReference type="EMBL" id="MVOH01000017">
    <property type="protein sequence ID" value="PAU67008.1"/>
    <property type="molecule type" value="Genomic_DNA"/>
</dbReference>
<dbReference type="OrthoDB" id="8772678at2"/>
<feature type="region of interest" description="Disordered" evidence="1">
    <location>
        <begin position="30"/>
        <end position="54"/>
    </location>
</feature>
<dbReference type="RefSeq" id="WP_095615473.1">
    <property type="nucleotide sequence ID" value="NZ_MVOH01000017.1"/>
</dbReference>
<keyword evidence="2" id="KW-0732">Signal</keyword>
<feature type="compositionally biased region" description="Low complexity" evidence="1">
    <location>
        <begin position="30"/>
        <end position="50"/>
    </location>
</feature>
<keyword evidence="4" id="KW-1185">Reference proteome</keyword>
<evidence type="ECO:0000256" key="1">
    <source>
        <dbReference type="SAM" id="MobiDB-lite"/>
    </source>
</evidence>
<dbReference type="PROSITE" id="PS51257">
    <property type="entry name" value="PROKAR_LIPOPROTEIN"/>
    <property type="match status" value="1"/>
</dbReference>
<evidence type="ECO:0008006" key="5">
    <source>
        <dbReference type="Google" id="ProtNLM"/>
    </source>
</evidence>
<evidence type="ECO:0000256" key="2">
    <source>
        <dbReference type="SAM" id="SignalP"/>
    </source>
</evidence>
<dbReference type="AlphaFoldDB" id="A0A2A2EDM3"/>
<evidence type="ECO:0000313" key="4">
    <source>
        <dbReference type="Proteomes" id="UP000218399"/>
    </source>
</evidence>
<reference evidence="3 4" key="1">
    <citation type="journal article" date="2017" name="ISME J.">
        <title>Unveiling bifidobacterial biogeography across the mammalian branch of the tree of life.</title>
        <authorList>
            <person name="Milani C."/>
            <person name="Mangifesta M."/>
            <person name="Mancabelli L."/>
            <person name="Lugli G.A."/>
            <person name="James K."/>
            <person name="Duranti S."/>
            <person name="Turroni F."/>
            <person name="Ferrario C."/>
            <person name="Ossiprandi M.C."/>
            <person name="van Sinderen D."/>
            <person name="Ventura M."/>
        </authorList>
    </citation>
    <scope>NUCLEOTIDE SEQUENCE [LARGE SCALE GENOMIC DNA]</scope>
    <source>
        <strain evidence="4">Ham19E</strain>
    </source>
</reference>
<organism evidence="3 4">
    <name type="scientific">Bifidobacterium criceti</name>
    <dbReference type="NCBI Taxonomy" id="1960969"/>
    <lineage>
        <taxon>Bacteria</taxon>
        <taxon>Bacillati</taxon>
        <taxon>Actinomycetota</taxon>
        <taxon>Actinomycetes</taxon>
        <taxon>Bifidobacteriales</taxon>
        <taxon>Bifidobacteriaceae</taxon>
        <taxon>Bifidobacterium</taxon>
    </lineage>
</organism>
<protein>
    <recommendedName>
        <fullName evidence="5">Lipoprotein</fullName>
    </recommendedName>
</protein>
<accession>A0A2A2EDM3</accession>
<feature type="signal peptide" evidence="2">
    <location>
        <begin position="1"/>
        <end position="22"/>
    </location>
</feature>